<dbReference type="InterPro" id="IPR038305">
    <property type="entry name" value="HeLo_sf"/>
</dbReference>
<dbReference type="InterPro" id="IPR029498">
    <property type="entry name" value="HeLo_dom"/>
</dbReference>
<dbReference type="PANTHER" id="PTHR37542">
    <property type="entry name" value="HELO DOMAIN-CONTAINING PROTEIN-RELATED"/>
    <property type="match status" value="1"/>
</dbReference>
<proteinExistence type="predicted"/>
<evidence type="ECO:0000259" key="2">
    <source>
        <dbReference type="Pfam" id="PF14479"/>
    </source>
</evidence>
<reference evidence="3 4" key="1">
    <citation type="journal article" date="2018" name="Nat. Ecol. Evol.">
        <title>Pezizomycetes genomes reveal the molecular basis of ectomycorrhizal truffle lifestyle.</title>
        <authorList>
            <person name="Murat C."/>
            <person name="Payen T."/>
            <person name="Noel B."/>
            <person name="Kuo A."/>
            <person name="Morin E."/>
            <person name="Chen J."/>
            <person name="Kohler A."/>
            <person name="Krizsan K."/>
            <person name="Balestrini R."/>
            <person name="Da Silva C."/>
            <person name="Montanini B."/>
            <person name="Hainaut M."/>
            <person name="Levati E."/>
            <person name="Barry K.W."/>
            <person name="Belfiori B."/>
            <person name="Cichocki N."/>
            <person name="Clum A."/>
            <person name="Dockter R.B."/>
            <person name="Fauchery L."/>
            <person name="Guy J."/>
            <person name="Iotti M."/>
            <person name="Le Tacon F."/>
            <person name="Lindquist E.A."/>
            <person name="Lipzen A."/>
            <person name="Malagnac F."/>
            <person name="Mello A."/>
            <person name="Molinier V."/>
            <person name="Miyauchi S."/>
            <person name="Poulain J."/>
            <person name="Riccioni C."/>
            <person name="Rubini A."/>
            <person name="Sitrit Y."/>
            <person name="Splivallo R."/>
            <person name="Traeger S."/>
            <person name="Wang M."/>
            <person name="Zifcakova L."/>
            <person name="Wipf D."/>
            <person name="Zambonelli A."/>
            <person name="Paolocci F."/>
            <person name="Nowrousian M."/>
            <person name="Ottonello S."/>
            <person name="Baldrian P."/>
            <person name="Spatafora J.W."/>
            <person name="Henrissat B."/>
            <person name="Nagy L.G."/>
            <person name="Aury J.M."/>
            <person name="Wincker P."/>
            <person name="Grigoriev I.V."/>
            <person name="Bonfante P."/>
            <person name="Martin F.M."/>
        </authorList>
    </citation>
    <scope>NUCLEOTIDE SEQUENCE [LARGE SCALE GENOMIC DNA]</scope>
    <source>
        <strain evidence="3 4">120613-1</strain>
    </source>
</reference>
<feature type="region of interest" description="Disordered" evidence="1">
    <location>
        <begin position="352"/>
        <end position="461"/>
    </location>
</feature>
<dbReference type="Gene3D" id="1.20.120.1020">
    <property type="entry name" value="Prion-inhibition and propagation, HeLo domain"/>
    <property type="match status" value="1"/>
</dbReference>
<evidence type="ECO:0000313" key="3">
    <source>
        <dbReference type="EMBL" id="RPB01166.1"/>
    </source>
</evidence>
<evidence type="ECO:0000313" key="4">
    <source>
        <dbReference type="Proteomes" id="UP000276215"/>
    </source>
</evidence>
<sequence>MESIGVALGIAGLAGLFTTCLQLFDLVSTAKSHGSACQTLLCKLEVEQVLLLKWGEAVGIFNSQNSDREERNETYNKRLDDTLIRRAVFNILSCLKATFEDTNNLVAKYGLQPLQSEDQAFDSSPQQSAFSATHEKLQWLSKLTQQQASFSRKTRWAVKDKAKFELLIAEIRGFNESLGRLLPEIVMIQQEKARAEVEKSNDVAALKTLEEASKGTHDELSDAASQRLCNLSDDGSLDDSEDWLQRASTPPGCDLSGYTIGLNCVEPQTITAPEIEKSGLLDTIVEENPETSEEPSASITQLCRCGLEISLENSPHVCILKTLQSSPEDYAGTILGRIRSCEGFTATANFIRSNPPSTPSSSSSPTTASFPRALSSPISPSQAPTVLLPALKKSRFHPYQNPNRRNSPTEPRRTISFDTSRMSPPASTPNASSSTPIYQRRYQRPPSRLGSRSPPGFSNAAGGAADYNTGFAVAKSPMTALQDQSMGFAGVKSPMQALIDQERVLAGVKSPMQAITNMGNLAGSADGVYGGPAGYGMAFGAGPADDGAGPAGN</sequence>
<feature type="compositionally biased region" description="Low complexity" evidence="1">
    <location>
        <begin position="423"/>
        <end position="436"/>
    </location>
</feature>
<keyword evidence="4" id="KW-1185">Reference proteome</keyword>
<dbReference type="STRING" id="1336337.A0A3N4JS48"/>
<dbReference type="EMBL" id="ML120375">
    <property type="protein sequence ID" value="RPB01166.1"/>
    <property type="molecule type" value="Genomic_DNA"/>
</dbReference>
<organism evidence="3 4">
    <name type="scientific">Choiromyces venosus 120613-1</name>
    <dbReference type="NCBI Taxonomy" id="1336337"/>
    <lineage>
        <taxon>Eukaryota</taxon>
        <taxon>Fungi</taxon>
        <taxon>Dikarya</taxon>
        <taxon>Ascomycota</taxon>
        <taxon>Pezizomycotina</taxon>
        <taxon>Pezizomycetes</taxon>
        <taxon>Pezizales</taxon>
        <taxon>Tuberaceae</taxon>
        <taxon>Choiromyces</taxon>
    </lineage>
</organism>
<dbReference type="AlphaFoldDB" id="A0A3N4JS48"/>
<feature type="compositionally biased region" description="Low complexity" evidence="1">
    <location>
        <begin position="353"/>
        <end position="371"/>
    </location>
</feature>
<protein>
    <recommendedName>
        <fullName evidence="2">Prion-inhibition and propagation HeLo domain-containing protein</fullName>
    </recommendedName>
</protein>
<feature type="compositionally biased region" description="Polar residues" evidence="1">
    <location>
        <begin position="400"/>
        <end position="409"/>
    </location>
</feature>
<dbReference type="OrthoDB" id="5378478at2759"/>
<gene>
    <name evidence="3" type="ORF">L873DRAFT_690876</name>
</gene>
<feature type="compositionally biased region" description="Low complexity" evidence="1">
    <location>
        <begin position="444"/>
        <end position="458"/>
    </location>
</feature>
<accession>A0A3N4JS48</accession>
<dbReference type="Pfam" id="PF14479">
    <property type="entry name" value="HeLo"/>
    <property type="match status" value="1"/>
</dbReference>
<name>A0A3N4JS48_9PEZI</name>
<feature type="domain" description="Prion-inhibition and propagation HeLo" evidence="2">
    <location>
        <begin position="5"/>
        <end position="209"/>
    </location>
</feature>
<evidence type="ECO:0000256" key="1">
    <source>
        <dbReference type="SAM" id="MobiDB-lite"/>
    </source>
</evidence>
<dbReference type="Proteomes" id="UP000276215">
    <property type="component" value="Unassembled WGS sequence"/>
</dbReference>